<protein>
    <recommendedName>
        <fullName evidence="9">Dynamin-type G domain-containing protein</fullName>
    </recommendedName>
</protein>
<feature type="compositionally biased region" description="Polar residues" evidence="4">
    <location>
        <begin position="757"/>
        <end position="780"/>
    </location>
</feature>
<dbReference type="RefSeq" id="XP_003667350.1">
    <property type="nucleotide sequence ID" value="XM_003667302.1"/>
</dbReference>
<dbReference type="GO" id="GO:0005739">
    <property type="term" value="C:mitochondrion"/>
    <property type="evidence" value="ECO:0007669"/>
    <property type="project" value="TreeGrafter"/>
</dbReference>
<dbReference type="GO" id="GO:0008017">
    <property type="term" value="F:microtubule binding"/>
    <property type="evidence" value="ECO:0007669"/>
    <property type="project" value="TreeGrafter"/>
</dbReference>
<dbReference type="Pfam" id="PF01031">
    <property type="entry name" value="Dynamin_M"/>
    <property type="match status" value="1"/>
</dbReference>
<dbReference type="InterPro" id="IPR001401">
    <property type="entry name" value="Dynamin_GTPase"/>
</dbReference>
<dbReference type="FunFam" id="3.40.50.300:FF:001425">
    <property type="entry name" value="Dynamin GTPase, putative"/>
    <property type="match status" value="1"/>
</dbReference>
<dbReference type="eggNOG" id="KOG0446">
    <property type="taxonomic scope" value="Eukaryota"/>
</dbReference>
<dbReference type="AlphaFoldDB" id="G2QNN2"/>
<dbReference type="InterPro" id="IPR030381">
    <property type="entry name" value="G_DYNAMIN_dom"/>
</dbReference>
<dbReference type="KEGG" id="mtm:MYCTH_2313107"/>
<dbReference type="InterPro" id="IPR020850">
    <property type="entry name" value="GED_dom"/>
</dbReference>
<dbReference type="PROSITE" id="PS51718">
    <property type="entry name" value="G_DYNAMIN_2"/>
    <property type="match status" value="1"/>
</dbReference>
<evidence type="ECO:0000313" key="8">
    <source>
        <dbReference type="Proteomes" id="UP000007322"/>
    </source>
</evidence>
<reference evidence="7 8" key="1">
    <citation type="journal article" date="2011" name="Nat. Biotechnol.">
        <title>Comparative genomic analysis of the thermophilic biomass-degrading fungi Myceliophthora thermophila and Thielavia terrestris.</title>
        <authorList>
            <person name="Berka R.M."/>
            <person name="Grigoriev I.V."/>
            <person name="Otillar R."/>
            <person name="Salamov A."/>
            <person name="Grimwood J."/>
            <person name="Reid I."/>
            <person name="Ishmael N."/>
            <person name="John T."/>
            <person name="Darmond C."/>
            <person name="Moisan M.-C."/>
            <person name="Henrissat B."/>
            <person name="Coutinho P.M."/>
            <person name="Lombard V."/>
            <person name="Natvig D.O."/>
            <person name="Lindquist E."/>
            <person name="Schmutz J."/>
            <person name="Lucas S."/>
            <person name="Harris P."/>
            <person name="Powlowski J."/>
            <person name="Bellemare A."/>
            <person name="Taylor D."/>
            <person name="Butler G."/>
            <person name="de Vries R.P."/>
            <person name="Allijn I.E."/>
            <person name="van den Brink J."/>
            <person name="Ushinsky S."/>
            <person name="Storms R."/>
            <person name="Powell A.J."/>
            <person name="Paulsen I.T."/>
            <person name="Elbourne L.D.H."/>
            <person name="Baker S.E."/>
            <person name="Magnuson J."/>
            <person name="LaBoissiere S."/>
            <person name="Clutterbuck A.J."/>
            <person name="Martinez D."/>
            <person name="Wogulis M."/>
            <person name="de Leon A.L."/>
            <person name="Rey M.W."/>
            <person name="Tsang A."/>
        </authorList>
    </citation>
    <scope>NUCLEOTIDE SEQUENCE [LARGE SCALE GENOMIC DNA]</scope>
    <source>
        <strain evidence="8">ATCC 42464 / BCRC 31852 / DSM 1799</strain>
    </source>
</reference>
<dbReference type="GO" id="GO:0016559">
    <property type="term" value="P:peroxisome fission"/>
    <property type="evidence" value="ECO:0007669"/>
    <property type="project" value="TreeGrafter"/>
</dbReference>
<dbReference type="InterPro" id="IPR022812">
    <property type="entry name" value="Dynamin"/>
</dbReference>
<evidence type="ECO:0000256" key="3">
    <source>
        <dbReference type="SAM" id="Coils"/>
    </source>
</evidence>
<evidence type="ECO:0000259" key="6">
    <source>
        <dbReference type="PROSITE" id="PS51718"/>
    </source>
</evidence>
<evidence type="ECO:0000256" key="1">
    <source>
        <dbReference type="ARBA" id="ARBA00022741"/>
    </source>
</evidence>
<dbReference type="SUPFAM" id="SSF52540">
    <property type="entry name" value="P-loop containing nucleoside triphosphate hydrolases"/>
    <property type="match status" value="1"/>
</dbReference>
<dbReference type="GO" id="GO:0003924">
    <property type="term" value="F:GTPase activity"/>
    <property type="evidence" value="ECO:0007669"/>
    <property type="project" value="InterPro"/>
</dbReference>
<dbReference type="CDD" id="cd08771">
    <property type="entry name" value="DLP_1"/>
    <property type="match status" value="1"/>
</dbReference>
<dbReference type="STRING" id="573729.G2QNN2"/>
<dbReference type="GO" id="GO:0005525">
    <property type="term" value="F:GTP binding"/>
    <property type="evidence" value="ECO:0007669"/>
    <property type="project" value="InterPro"/>
</dbReference>
<feature type="compositionally biased region" description="Gly residues" evidence="4">
    <location>
        <begin position="856"/>
        <end position="877"/>
    </location>
</feature>
<dbReference type="PROSITE" id="PS51388">
    <property type="entry name" value="GED"/>
    <property type="match status" value="1"/>
</dbReference>
<feature type="compositionally biased region" description="Low complexity" evidence="4">
    <location>
        <begin position="744"/>
        <end position="756"/>
    </location>
</feature>
<dbReference type="HOGENOM" id="CLU_008964_7_0_1"/>
<evidence type="ECO:0000259" key="5">
    <source>
        <dbReference type="PROSITE" id="PS51388"/>
    </source>
</evidence>
<name>G2QNN2_THET4</name>
<keyword evidence="8" id="KW-1185">Reference proteome</keyword>
<feature type="domain" description="Dynamin-type G" evidence="6">
    <location>
        <begin position="45"/>
        <end position="334"/>
    </location>
</feature>
<feature type="domain" description="GED" evidence="5">
    <location>
        <begin position="633"/>
        <end position="724"/>
    </location>
</feature>
<dbReference type="InterPro" id="IPR027417">
    <property type="entry name" value="P-loop_NTPase"/>
</dbReference>
<accession>G2QNN2</accession>
<feature type="compositionally biased region" description="Polar residues" evidence="4">
    <location>
        <begin position="796"/>
        <end position="805"/>
    </location>
</feature>
<keyword evidence="2" id="KW-0342">GTP-binding</keyword>
<dbReference type="GeneID" id="11509979"/>
<organism evidence="7 8">
    <name type="scientific">Thermothelomyces thermophilus (strain ATCC 42464 / BCRC 31852 / DSM 1799)</name>
    <name type="common">Sporotrichum thermophile</name>
    <dbReference type="NCBI Taxonomy" id="573729"/>
    <lineage>
        <taxon>Eukaryota</taxon>
        <taxon>Fungi</taxon>
        <taxon>Dikarya</taxon>
        <taxon>Ascomycota</taxon>
        <taxon>Pezizomycotina</taxon>
        <taxon>Sordariomycetes</taxon>
        <taxon>Sordariomycetidae</taxon>
        <taxon>Sordariales</taxon>
        <taxon>Chaetomiaceae</taxon>
        <taxon>Thermothelomyces</taxon>
    </lineage>
</organism>
<dbReference type="GO" id="GO:0000266">
    <property type="term" value="P:mitochondrial fission"/>
    <property type="evidence" value="ECO:0007669"/>
    <property type="project" value="TreeGrafter"/>
</dbReference>
<feature type="region of interest" description="Disordered" evidence="4">
    <location>
        <begin position="719"/>
        <end position="882"/>
    </location>
</feature>
<dbReference type="PANTHER" id="PTHR11566:SF149">
    <property type="entry name" value="GTPASE, PUTATIVE (AFU_ORTHOLOGUE AFUA_6G11890)-RELATED"/>
    <property type="match status" value="1"/>
</dbReference>
<dbReference type="InterPro" id="IPR000375">
    <property type="entry name" value="Dynamin_stalk"/>
</dbReference>
<dbReference type="EMBL" id="CP003008">
    <property type="protein sequence ID" value="AEO62105.1"/>
    <property type="molecule type" value="Genomic_DNA"/>
</dbReference>
<feature type="compositionally biased region" description="Polar residues" evidence="4">
    <location>
        <begin position="814"/>
        <end position="830"/>
    </location>
</feature>
<proteinExistence type="predicted"/>
<keyword evidence="3" id="KW-0175">Coiled coil</keyword>
<dbReference type="InParanoid" id="G2QNN2"/>
<dbReference type="GO" id="GO:0005874">
    <property type="term" value="C:microtubule"/>
    <property type="evidence" value="ECO:0007669"/>
    <property type="project" value="TreeGrafter"/>
</dbReference>
<dbReference type="Gene3D" id="3.40.50.300">
    <property type="entry name" value="P-loop containing nucleotide triphosphate hydrolases"/>
    <property type="match status" value="1"/>
</dbReference>
<dbReference type="Pfam" id="PF00350">
    <property type="entry name" value="Dynamin_N"/>
    <property type="match status" value="1"/>
</dbReference>
<sequence length="905" mass="100686">MEPASDSSTPEVVLDGDFLAQLNSADSRALLDTIDSLREIHVGDLVDLPQIIVVGDQSSGKSSVLEAISRVRFPVDGDLCTRFATELILRRANEVAVNVSIQFADHAASTAHGGSARQTFQRSTFDEDTLPDIIRDAKELMGIREDGAKKFSRDILRVEIAKPDVYPLTLVDLPGIFHSETTDQDLEGKQIVDQLIESYMSQDKSIILAVVATNNQLANQKVLQEAKKYDPERKRTIGVITKPDLAGSGSANERKYLDLAKGRENMHNLALGWYVLRNSSEQERASGAEDRDAVEERFFATGPWSSISPANRGVESLRKRLSKVLLDHIRASLPGLIRDIRTNLRTRQEELDRLGKARSSTEEQRSYLLSVAHEYQRLAHDAIEGRYSNNRKFFGGIGQSETKLRAVIRNSNRAFHAIMTTKGGRYKIRWEDKIDANDDSDESPEYLRDLIEEYGIPDPETKDESTLKAELQSLACFNHGREFPGEANVDLALQLFRDQAEPWQDIAWKYLKHVLRVTQEFVDRAFVHVIGADEKTQETIINRYVNPFFERKEEELSGKLRELLIPYTNGYGPPLEAEFLSKMRKRTDDRLTIRITRRLSEYHEYNQSGRLSEDRILQTFRDLKDPEVDEFGTENVINLMTAYYEMSLRTFVDNVINLAAESCLVRDIPTILTPMKVDEMSANTVEELASESEEVQIQRRRLEDEVKILREGLRKCQKHERRELPGRLSASARPSSGTAPGQAPSRRVTPSPTPTRGGNSLSPLASTSPSQQLASISLRNPTPQPPPTSFPQTFTNQIQEGSSTPPVFGAPPGHTSSSHSQPIVGNSTTAAGPARTSPLFSGTTNRAQDRNTTGTTGSGTAGRGIFGSGGSSFGGSGESLSLFSFGTAANSQKRNNGGEHNRQRV</sequence>
<dbReference type="OMA" id="QSKPWEG"/>
<dbReference type="InterPro" id="IPR045063">
    <property type="entry name" value="Dynamin_N"/>
</dbReference>
<dbReference type="GO" id="GO:0006897">
    <property type="term" value="P:endocytosis"/>
    <property type="evidence" value="ECO:0007669"/>
    <property type="project" value="TreeGrafter"/>
</dbReference>
<evidence type="ECO:0008006" key="9">
    <source>
        <dbReference type="Google" id="ProtNLM"/>
    </source>
</evidence>
<dbReference type="Proteomes" id="UP000007322">
    <property type="component" value="Chromosome 7"/>
</dbReference>
<dbReference type="PRINTS" id="PR00195">
    <property type="entry name" value="DYNAMIN"/>
</dbReference>
<evidence type="ECO:0000256" key="4">
    <source>
        <dbReference type="SAM" id="MobiDB-lite"/>
    </source>
</evidence>
<feature type="coiled-coil region" evidence="3">
    <location>
        <begin position="685"/>
        <end position="719"/>
    </location>
</feature>
<dbReference type="GO" id="GO:0048312">
    <property type="term" value="P:intracellular distribution of mitochondria"/>
    <property type="evidence" value="ECO:0007669"/>
    <property type="project" value="TreeGrafter"/>
</dbReference>
<dbReference type="GO" id="GO:0016020">
    <property type="term" value="C:membrane"/>
    <property type="evidence" value="ECO:0007669"/>
    <property type="project" value="TreeGrafter"/>
</dbReference>
<dbReference type="OrthoDB" id="415706at2759"/>
<dbReference type="VEuPathDB" id="FungiDB:MYCTH_2313107"/>
<dbReference type="PANTHER" id="PTHR11566">
    <property type="entry name" value="DYNAMIN"/>
    <property type="match status" value="1"/>
</dbReference>
<evidence type="ECO:0000256" key="2">
    <source>
        <dbReference type="ARBA" id="ARBA00023134"/>
    </source>
</evidence>
<keyword evidence="1" id="KW-0547">Nucleotide-binding</keyword>
<dbReference type="SMART" id="SM00053">
    <property type="entry name" value="DYNc"/>
    <property type="match status" value="1"/>
</dbReference>
<evidence type="ECO:0000313" key="7">
    <source>
        <dbReference type="EMBL" id="AEO62105.1"/>
    </source>
</evidence>
<gene>
    <name evidence="7" type="ORF">MYCTH_2313107</name>
</gene>